<evidence type="ECO:0000313" key="2">
    <source>
        <dbReference type="EMBL" id="SVA32230.1"/>
    </source>
</evidence>
<proteinExistence type="predicted"/>
<name>A0A381UVT1_9ZZZZ</name>
<organism evidence="2">
    <name type="scientific">marine metagenome</name>
    <dbReference type="NCBI Taxonomy" id="408172"/>
    <lineage>
        <taxon>unclassified sequences</taxon>
        <taxon>metagenomes</taxon>
        <taxon>ecological metagenomes</taxon>
    </lineage>
</organism>
<keyword evidence="1" id="KW-0472">Membrane</keyword>
<reference evidence="2" key="1">
    <citation type="submission" date="2018-05" db="EMBL/GenBank/DDBJ databases">
        <authorList>
            <person name="Lanie J.A."/>
            <person name="Ng W.-L."/>
            <person name="Kazmierczak K.M."/>
            <person name="Andrzejewski T.M."/>
            <person name="Davidsen T.M."/>
            <person name="Wayne K.J."/>
            <person name="Tettelin H."/>
            <person name="Glass J.I."/>
            <person name="Rusch D."/>
            <person name="Podicherti R."/>
            <person name="Tsui H.-C.T."/>
            <person name="Winkler M.E."/>
        </authorList>
    </citation>
    <scope>NUCLEOTIDE SEQUENCE</scope>
</reference>
<keyword evidence="1" id="KW-1133">Transmembrane helix</keyword>
<evidence type="ECO:0000256" key="1">
    <source>
        <dbReference type="SAM" id="Phobius"/>
    </source>
</evidence>
<accession>A0A381UVT1</accession>
<dbReference type="EMBL" id="UINC01007243">
    <property type="protein sequence ID" value="SVA32230.1"/>
    <property type="molecule type" value="Genomic_DNA"/>
</dbReference>
<gene>
    <name evidence="2" type="ORF">METZ01_LOCUS85084</name>
</gene>
<feature type="transmembrane region" description="Helical" evidence="1">
    <location>
        <begin position="20"/>
        <end position="42"/>
    </location>
</feature>
<keyword evidence="1" id="KW-0812">Transmembrane</keyword>
<protein>
    <submittedName>
        <fullName evidence="2">Uncharacterized protein</fullName>
    </submittedName>
</protein>
<sequence>MPLRHDGGFSVGVARGLWYWYSWWEVGPCAGLVVGAGGHYLWQNSLRSGIASRSPPCLRLRWAGEDAVQRLEQTLEINDLLSAGWPLYQLGQTRVALNPLR</sequence>
<dbReference type="AlphaFoldDB" id="A0A381UVT1"/>